<dbReference type="AlphaFoldDB" id="A0A2R6NI40"/>
<dbReference type="GO" id="GO:0005634">
    <property type="term" value="C:nucleus"/>
    <property type="evidence" value="ECO:0007669"/>
    <property type="project" value="UniProtKB-SubCell"/>
</dbReference>
<dbReference type="SUPFAM" id="SSF57701">
    <property type="entry name" value="Zn2/Cys6 DNA-binding domain"/>
    <property type="match status" value="1"/>
</dbReference>
<evidence type="ECO:0008006" key="8">
    <source>
        <dbReference type="Google" id="ProtNLM"/>
    </source>
</evidence>
<dbReference type="Gene3D" id="4.10.240.10">
    <property type="entry name" value="Zn(2)-C6 fungal-type DNA-binding domain"/>
    <property type="match status" value="1"/>
</dbReference>
<feature type="region of interest" description="Disordered" evidence="3">
    <location>
        <begin position="19"/>
        <end position="66"/>
    </location>
</feature>
<comment type="caution">
    <text evidence="6">The sequence shown here is derived from an EMBL/GenBank/DDBJ whole genome shotgun (WGS) entry which is preliminary data.</text>
</comment>
<evidence type="ECO:0000259" key="4">
    <source>
        <dbReference type="PROSITE" id="PS50048"/>
    </source>
</evidence>
<gene>
    <name evidence="6" type="ORF">PHLCEN_2v12086</name>
</gene>
<dbReference type="CDD" id="cd00067">
    <property type="entry name" value="GAL4"/>
    <property type="match status" value="1"/>
</dbReference>
<dbReference type="InterPro" id="IPR036864">
    <property type="entry name" value="Zn2-C6_fun-type_DNA-bd_sf"/>
</dbReference>
<proteinExistence type="predicted"/>
<accession>A0A2R6NI40</accession>
<dbReference type="Pfam" id="PF00172">
    <property type="entry name" value="Zn_clus"/>
    <property type="match status" value="1"/>
</dbReference>
<dbReference type="InterPro" id="IPR050613">
    <property type="entry name" value="Sec_Metabolite_Reg"/>
</dbReference>
<evidence type="ECO:0000259" key="5">
    <source>
        <dbReference type="PROSITE" id="PS51379"/>
    </source>
</evidence>
<dbReference type="OrthoDB" id="424974at2759"/>
<keyword evidence="7" id="KW-1185">Reference proteome</keyword>
<dbReference type="GO" id="GO:0008270">
    <property type="term" value="F:zinc ion binding"/>
    <property type="evidence" value="ECO:0007669"/>
    <property type="project" value="InterPro"/>
</dbReference>
<dbReference type="PROSITE" id="PS51379">
    <property type="entry name" value="4FE4S_FER_2"/>
    <property type="match status" value="1"/>
</dbReference>
<name>A0A2R6NI40_9APHY</name>
<keyword evidence="2" id="KW-0539">Nucleus</keyword>
<dbReference type="PANTHER" id="PTHR31001">
    <property type="entry name" value="UNCHARACTERIZED TRANSCRIPTIONAL REGULATORY PROTEIN"/>
    <property type="match status" value="1"/>
</dbReference>
<feature type="domain" description="Zn(2)-C6 fungal-type" evidence="4">
    <location>
        <begin position="69"/>
        <end position="98"/>
    </location>
</feature>
<dbReference type="PROSITE" id="PS00463">
    <property type="entry name" value="ZN2_CY6_FUNGAL_1"/>
    <property type="match status" value="1"/>
</dbReference>
<comment type="subcellular location">
    <subcellularLocation>
        <location evidence="1">Nucleus</location>
    </subcellularLocation>
</comment>
<organism evidence="6 7">
    <name type="scientific">Hermanssonia centrifuga</name>
    <dbReference type="NCBI Taxonomy" id="98765"/>
    <lineage>
        <taxon>Eukaryota</taxon>
        <taxon>Fungi</taxon>
        <taxon>Dikarya</taxon>
        <taxon>Basidiomycota</taxon>
        <taxon>Agaricomycotina</taxon>
        <taxon>Agaricomycetes</taxon>
        <taxon>Polyporales</taxon>
        <taxon>Meruliaceae</taxon>
        <taxon>Hermanssonia</taxon>
    </lineage>
</organism>
<dbReference type="InterPro" id="IPR017896">
    <property type="entry name" value="4Fe4S_Fe-S-bd"/>
</dbReference>
<evidence type="ECO:0000313" key="6">
    <source>
        <dbReference type="EMBL" id="PSR72056.1"/>
    </source>
</evidence>
<dbReference type="PROSITE" id="PS50048">
    <property type="entry name" value="ZN2_CY6_FUNGAL_2"/>
    <property type="match status" value="1"/>
</dbReference>
<dbReference type="SMART" id="SM00066">
    <property type="entry name" value="GAL4"/>
    <property type="match status" value="1"/>
</dbReference>
<feature type="region of interest" description="Disordered" evidence="3">
    <location>
        <begin position="142"/>
        <end position="180"/>
    </location>
</feature>
<evidence type="ECO:0000256" key="2">
    <source>
        <dbReference type="ARBA" id="ARBA00023242"/>
    </source>
</evidence>
<sequence>MSASPESVLPLRAPKALGELHSAQRSEPSCNSTTIFSTGMTKTTTKASNKDQPTGEQKQRRRPGRAPVSCAECRRLKLRCDRKVPCETCVKRGCSAICPEGSLTTGNKTNRLAFADAEELQKKVERLRGRVNTLEDALRTLQANVSDDPHPLLEDLTTDTSRESPAAHHEPGNGPSLSREDEEFLDAFGTLTLGLRGESRFFGQTSRSEAPRPAPTSPSGCSEEHYPRLSHVLFEEATKGFDVSCTNLELKREVLQMLPSLSQACRLCEIFLEHGEYM</sequence>
<feature type="compositionally biased region" description="Basic and acidic residues" evidence="3">
    <location>
        <begin position="160"/>
        <end position="171"/>
    </location>
</feature>
<feature type="compositionally biased region" description="Polar residues" evidence="3">
    <location>
        <begin position="23"/>
        <end position="56"/>
    </location>
</feature>
<dbReference type="Proteomes" id="UP000186601">
    <property type="component" value="Unassembled WGS sequence"/>
</dbReference>
<evidence type="ECO:0000256" key="3">
    <source>
        <dbReference type="SAM" id="MobiDB-lite"/>
    </source>
</evidence>
<reference evidence="6 7" key="1">
    <citation type="submission" date="2018-02" db="EMBL/GenBank/DDBJ databases">
        <title>Genome sequence of the basidiomycete white-rot fungus Phlebia centrifuga.</title>
        <authorList>
            <person name="Granchi Z."/>
            <person name="Peng M."/>
            <person name="de Vries R.P."/>
            <person name="Hilden K."/>
            <person name="Makela M.R."/>
            <person name="Grigoriev I."/>
            <person name="Riley R."/>
        </authorList>
    </citation>
    <scope>NUCLEOTIDE SEQUENCE [LARGE SCALE GENOMIC DNA]</scope>
    <source>
        <strain evidence="6 7">FBCC195</strain>
    </source>
</reference>
<dbReference type="InterPro" id="IPR001138">
    <property type="entry name" value="Zn2Cys6_DnaBD"/>
</dbReference>
<dbReference type="GO" id="GO:0000981">
    <property type="term" value="F:DNA-binding transcription factor activity, RNA polymerase II-specific"/>
    <property type="evidence" value="ECO:0007669"/>
    <property type="project" value="InterPro"/>
</dbReference>
<evidence type="ECO:0000313" key="7">
    <source>
        <dbReference type="Proteomes" id="UP000186601"/>
    </source>
</evidence>
<dbReference type="PANTHER" id="PTHR31001:SF56">
    <property type="entry name" value="ZN(2)-C6 FUNGAL-TYPE DOMAIN-CONTAINING PROTEIN"/>
    <property type="match status" value="1"/>
</dbReference>
<dbReference type="EMBL" id="MLYV02001223">
    <property type="protein sequence ID" value="PSR72056.1"/>
    <property type="molecule type" value="Genomic_DNA"/>
</dbReference>
<protein>
    <recommendedName>
        <fullName evidence="8">Zn(2)-C6 fungal-type domain-containing protein</fullName>
    </recommendedName>
</protein>
<feature type="domain" description="4Fe-4S ferredoxin-type" evidence="5">
    <location>
        <begin position="76"/>
        <end position="108"/>
    </location>
</feature>
<feature type="region of interest" description="Disordered" evidence="3">
    <location>
        <begin position="202"/>
        <end position="224"/>
    </location>
</feature>
<evidence type="ECO:0000256" key="1">
    <source>
        <dbReference type="ARBA" id="ARBA00004123"/>
    </source>
</evidence>